<feature type="transmembrane region" description="Helical" evidence="8">
    <location>
        <begin position="176"/>
        <end position="197"/>
    </location>
</feature>
<feature type="domain" description="Ferric oxidoreductase" evidence="10">
    <location>
        <begin position="280"/>
        <end position="396"/>
    </location>
</feature>
<keyword evidence="2" id="KW-0813">Transport</keyword>
<dbReference type="SUPFAM" id="SSF52343">
    <property type="entry name" value="Ferredoxin reductase-like, C-terminal NADP-linked domain"/>
    <property type="match status" value="1"/>
</dbReference>
<evidence type="ECO:0000256" key="1">
    <source>
        <dbReference type="ARBA" id="ARBA00004141"/>
    </source>
</evidence>
<evidence type="ECO:0000256" key="4">
    <source>
        <dbReference type="ARBA" id="ARBA00022989"/>
    </source>
</evidence>
<feature type="transmembrane region" description="Helical" evidence="8">
    <location>
        <begin position="352"/>
        <end position="374"/>
    </location>
</feature>
<evidence type="ECO:0000256" key="5">
    <source>
        <dbReference type="ARBA" id="ARBA00023065"/>
    </source>
</evidence>
<sequence>MVALAALAVTLLLAGMTAADGRGLIGYGRNMYYPLCAASCRGALESAPLVCTPHGAADGGGHSHGATPPECYASDPAFMQTLAFCMSKHCDRAEIGADVLETYWTLHLVGGRRIRLDPRPSKGYYETLETITEEPTVEYVAGEMLNVTSLVAESDYESQVIALSVFENAETGHSRYSLVVLLTGFLIPIGVSALRFLPFPARLRSRLSASFNHPDVFGTRHRTPLGGAGIVPTRGQTLFIGYLVLINILVCVVDIRPGPQPNAWFEDDWHSIMCYLSDRAGALCFANICLLFLYSARNNLLLYITDWSQSTYLLLHRWVGYIAIVQAAVHCVMWVHWYRLLGTHDEEAKEPYWYWGIVAMLALALIYPLSLLPVRKRLYEFFLVGHIALTVLVLVGNYQHVYLLYENHWGYEIWVYTAVAVWAGDRAIRIWRFARNGLRRADVTKIDDDYLLIGIDGVVATQGHAYLYFPTLRLSFWENHAFSVASSFAGRPAPPPRAIPSSQVLADGNEKTAIAAAEAAVPASSGASDGDGAAATTTNPTDITTIPHPRLTFVVRVQKGITQALATRAGTSVPVLVESAYHNPAQTARLSHCTTLMCIAGGVGITTTLPLLRAHPGTRARLYWGLRTASLKDALADEIAGIDLVYSIGQRLDLAAILEEELLRRDEKGVVGIVVSGPAGMADDVRDVVCSIGASGRAARPFVFWDEAFSW</sequence>
<dbReference type="Gene3D" id="3.40.50.80">
    <property type="entry name" value="Nucleotide-binding domain of ferredoxin-NADP reductase (FNR) module"/>
    <property type="match status" value="1"/>
</dbReference>
<feature type="region of interest" description="Disordered" evidence="7">
    <location>
        <begin position="522"/>
        <end position="544"/>
    </location>
</feature>
<feature type="transmembrane region" description="Helical" evidence="8">
    <location>
        <begin position="413"/>
        <end position="431"/>
    </location>
</feature>
<evidence type="ECO:0000256" key="9">
    <source>
        <dbReference type="SAM" id="SignalP"/>
    </source>
</evidence>
<reference evidence="11" key="1">
    <citation type="submission" date="2023-02" db="EMBL/GenBank/DDBJ databases">
        <authorList>
            <person name="Palmer J.M."/>
        </authorList>
    </citation>
    <scope>NUCLEOTIDE SEQUENCE</scope>
    <source>
        <strain evidence="11">FW57</strain>
    </source>
</reference>
<dbReference type="AlphaFoldDB" id="A0AAD4EN69"/>
<keyword evidence="3 8" id="KW-0812">Transmembrane</keyword>
<dbReference type="Pfam" id="PF01794">
    <property type="entry name" value="Ferric_reduct"/>
    <property type="match status" value="1"/>
</dbReference>
<keyword evidence="5" id="KW-0406">Ion transport</keyword>
<feature type="transmembrane region" description="Helical" evidence="8">
    <location>
        <begin position="318"/>
        <end position="340"/>
    </location>
</feature>
<dbReference type="InterPro" id="IPR051410">
    <property type="entry name" value="Ferric/Cupric_Reductase"/>
</dbReference>
<evidence type="ECO:0000256" key="3">
    <source>
        <dbReference type="ARBA" id="ARBA00022692"/>
    </source>
</evidence>
<keyword evidence="6 8" id="KW-0472">Membrane</keyword>
<dbReference type="EMBL" id="JAHCVI010000006">
    <property type="protein sequence ID" value="KAG7284322.1"/>
    <property type="molecule type" value="Genomic_DNA"/>
</dbReference>
<name>A0AAD4EN69_9PEZI</name>
<dbReference type="PANTHER" id="PTHR32361:SF9">
    <property type="entry name" value="FERRIC REDUCTASE TRANSMEMBRANE COMPONENT 3-RELATED"/>
    <property type="match status" value="1"/>
</dbReference>
<evidence type="ECO:0000313" key="12">
    <source>
        <dbReference type="Proteomes" id="UP001197093"/>
    </source>
</evidence>
<protein>
    <recommendedName>
        <fullName evidence="10">Ferric oxidoreductase domain-containing protein</fullName>
    </recommendedName>
</protein>
<dbReference type="GO" id="GO:0006826">
    <property type="term" value="P:iron ion transport"/>
    <property type="evidence" value="ECO:0007669"/>
    <property type="project" value="TreeGrafter"/>
</dbReference>
<feature type="transmembrane region" description="Helical" evidence="8">
    <location>
        <begin position="279"/>
        <end position="297"/>
    </location>
</feature>
<dbReference type="GO" id="GO:0015677">
    <property type="term" value="P:copper ion import"/>
    <property type="evidence" value="ECO:0007669"/>
    <property type="project" value="TreeGrafter"/>
</dbReference>
<dbReference type="SFLD" id="SFLDS00052">
    <property type="entry name" value="Ferric_Reductase_Domain"/>
    <property type="match status" value="1"/>
</dbReference>
<evidence type="ECO:0000256" key="8">
    <source>
        <dbReference type="SAM" id="Phobius"/>
    </source>
</evidence>
<dbReference type="InterPro" id="IPR013130">
    <property type="entry name" value="Fe3_Rdtase_TM_dom"/>
</dbReference>
<proteinExistence type="predicted"/>
<dbReference type="InterPro" id="IPR039261">
    <property type="entry name" value="FNR_nucleotide-bd"/>
</dbReference>
<feature type="transmembrane region" description="Helical" evidence="8">
    <location>
        <begin position="239"/>
        <end position="259"/>
    </location>
</feature>
<feature type="chain" id="PRO_5042119419" description="Ferric oxidoreductase domain-containing protein" evidence="9">
    <location>
        <begin position="20"/>
        <end position="711"/>
    </location>
</feature>
<dbReference type="GO" id="GO:0000293">
    <property type="term" value="F:ferric-chelate reductase activity"/>
    <property type="evidence" value="ECO:0007669"/>
    <property type="project" value="TreeGrafter"/>
</dbReference>
<dbReference type="GO" id="GO:0005886">
    <property type="term" value="C:plasma membrane"/>
    <property type="evidence" value="ECO:0007669"/>
    <property type="project" value="TreeGrafter"/>
</dbReference>
<comment type="caution">
    <text evidence="11">The sequence shown here is derived from an EMBL/GenBank/DDBJ whole genome shotgun (WGS) entry which is preliminary data.</text>
</comment>
<gene>
    <name evidence="11" type="ORF">NEMBOFW57_010694</name>
</gene>
<evidence type="ECO:0000256" key="2">
    <source>
        <dbReference type="ARBA" id="ARBA00022448"/>
    </source>
</evidence>
<keyword evidence="12" id="KW-1185">Reference proteome</keyword>
<organism evidence="11 12">
    <name type="scientific">Staphylotrichum longicolle</name>
    <dbReference type="NCBI Taxonomy" id="669026"/>
    <lineage>
        <taxon>Eukaryota</taxon>
        <taxon>Fungi</taxon>
        <taxon>Dikarya</taxon>
        <taxon>Ascomycota</taxon>
        <taxon>Pezizomycotina</taxon>
        <taxon>Sordariomycetes</taxon>
        <taxon>Sordariomycetidae</taxon>
        <taxon>Sordariales</taxon>
        <taxon>Chaetomiaceae</taxon>
        <taxon>Staphylotrichum</taxon>
    </lineage>
</organism>
<feature type="transmembrane region" description="Helical" evidence="8">
    <location>
        <begin position="381"/>
        <end position="401"/>
    </location>
</feature>
<dbReference type="GO" id="GO:0006879">
    <property type="term" value="P:intracellular iron ion homeostasis"/>
    <property type="evidence" value="ECO:0007669"/>
    <property type="project" value="TreeGrafter"/>
</dbReference>
<evidence type="ECO:0000313" key="11">
    <source>
        <dbReference type="EMBL" id="KAG7284322.1"/>
    </source>
</evidence>
<evidence type="ECO:0000259" key="10">
    <source>
        <dbReference type="Pfam" id="PF01794"/>
    </source>
</evidence>
<dbReference type="PANTHER" id="PTHR32361">
    <property type="entry name" value="FERRIC/CUPRIC REDUCTASE TRANSMEMBRANE COMPONENT"/>
    <property type="match status" value="1"/>
</dbReference>
<accession>A0AAD4EN69</accession>
<keyword evidence="9" id="KW-0732">Signal</keyword>
<evidence type="ECO:0000256" key="6">
    <source>
        <dbReference type="ARBA" id="ARBA00023136"/>
    </source>
</evidence>
<comment type="subcellular location">
    <subcellularLocation>
        <location evidence="1">Membrane</location>
        <topology evidence="1">Multi-pass membrane protein</topology>
    </subcellularLocation>
</comment>
<dbReference type="Proteomes" id="UP001197093">
    <property type="component" value="Unassembled WGS sequence"/>
</dbReference>
<evidence type="ECO:0000256" key="7">
    <source>
        <dbReference type="SAM" id="MobiDB-lite"/>
    </source>
</evidence>
<dbReference type="CDD" id="cd06186">
    <property type="entry name" value="NOX_Duox_like_FAD_NADP"/>
    <property type="match status" value="1"/>
</dbReference>
<keyword evidence="4 8" id="KW-1133">Transmembrane helix</keyword>
<feature type="signal peptide" evidence="9">
    <location>
        <begin position="1"/>
        <end position="19"/>
    </location>
</feature>